<keyword evidence="2" id="KW-1185">Reference proteome</keyword>
<evidence type="ECO:0000313" key="1">
    <source>
        <dbReference type="EMBL" id="SGZ04179.1"/>
    </source>
</evidence>
<proteinExistence type="predicted"/>
<dbReference type="EMBL" id="FQNC01000067">
    <property type="protein sequence ID" value="SGZ04179.1"/>
    <property type="molecule type" value="Genomic_DNA"/>
</dbReference>
<evidence type="ECO:0000313" key="2">
    <source>
        <dbReference type="Proteomes" id="UP000249464"/>
    </source>
</evidence>
<reference evidence="1 2" key="1">
    <citation type="submission" date="2016-11" db="EMBL/GenBank/DDBJ databases">
        <authorList>
            <person name="Jaros S."/>
            <person name="Januszkiewicz K."/>
            <person name="Wedrychowicz H."/>
        </authorList>
    </citation>
    <scope>NUCLEOTIDE SEQUENCE [LARGE SCALE GENOMIC DNA]</scope>
</reference>
<organism evidence="1 2">
    <name type="scientific">Microbotryum silenes-dioicae</name>
    <dbReference type="NCBI Taxonomy" id="796604"/>
    <lineage>
        <taxon>Eukaryota</taxon>
        <taxon>Fungi</taxon>
        <taxon>Dikarya</taxon>
        <taxon>Basidiomycota</taxon>
        <taxon>Pucciniomycotina</taxon>
        <taxon>Microbotryomycetes</taxon>
        <taxon>Microbotryales</taxon>
        <taxon>Microbotryaceae</taxon>
        <taxon>Microbotryum</taxon>
    </lineage>
</organism>
<dbReference type="AlphaFoldDB" id="A0A2X0PHJ3"/>
<sequence>MFRPPSSQRQFTSRSMRGAIEPSRYCTLPPLAPPALKYHVRNNNQVKDGTTIYS</sequence>
<protein>
    <submittedName>
        <fullName evidence="1">BQ5605_C032g11048 protein</fullName>
    </submittedName>
</protein>
<gene>
    <name evidence="1" type="primary">BQ5605_C032g11048</name>
    <name evidence="1" type="ORF">BQ5605_C032G11048</name>
</gene>
<name>A0A2X0PHJ3_9BASI</name>
<dbReference type="Proteomes" id="UP000249464">
    <property type="component" value="Unassembled WGS sequence"/>
</dbReference>
<accession>A0A2X0PHJ3</accession>